<proteinExistence type="predicted"/>
<keyword evidence="2" id="KW-1185">Reference proteome</keyword>
<gene>
    <name evidence="1" type="ORF">N5I32_03435</name>
</gene>
<accession>A0ABT2NI15</accession>
<dbReference type="InterPro" id="IPR029033">
    <property type="entry name" value="His_PPase_superfam"/>
</dbReference>
<dbReference type="SUPFAM" id="SSF53254">
    <property type="entry name" value="Phosphoglycerate mutase-like"/>
    <property type="match status" value="1"/>
</dbReference>
<name>A0ABT2NI15_9RHOB</name>
<dbReference type="EMBL" id="JAOCQF010000001">
    <property type="protein sequence ID" value="MCT8328562.1"/>
    <property type="molecule type" value="Genomic_DNA"/>
</dbReference>
<dbReference type="Proteomes" id="UP001205601">
    <property type="component" value="Unassembled WGS sequence"/>
</dbReference>
<evidence type="ECO:0000313" key="2">
    <source>
        <dbReference type="Proteomes" id="UP001205601"/>
    </source>
</evidence>
<dbReference type="Pfam" id="PF00300">
    <property type="entry name" value="His_Phos_1"/>
    <property type="match status" value="1"/>
</dbReference>
<reference evidence="2" key="1">
    <citation type="submission" date="2023-07" db="EMBL/GenBank/DDBJ databases">
        <title>Defluviimonas sediminis sp. nov., isolated from mangrove sediment.</title>
        <authorList>
            <person name="Liu L."/>
            <person name="Li J."/>
            <person name="Huang Y."/>
            <person name="Pan J."/>
            <person name="Li M."/>
        </authorList>
    </citation>
    <scope>NUCLEOTIDE SEQUENCE [LARGE SCALE GENOMIC DNA]</scope>
    <source>
        <strain evidence="2">FT324</strain>
    </source>
</reference>
<dbReference type="RefSeq" id="WP_261493990.1">
    <property type="nucleotide sequence ID" value="NZ_JAOCQF010000001.1"/>
</dbReference>
<dbReference type="Gene3D" id="3.40.50.1240">
    <property type="entry name" value="Phosphoglycerate mutase-like"/>
    <property type="match status" value="1"/>
</dbReference>
<sequence>MKGLLRYLTHPEVVIDPAVPVPDWGLSDRGRARVAALAARGWPEGTGRIVASTERKARETAELLAAPLGLEVELRPAQGEIDRSAAGYVPHDRHEALADRFFARPDESAEGWETARAAMARVRADLQVILAGHRGGDLLIVGHGGVGTLLYCHFAGLAPARAHDQPAGGGCVFAVDLASGRPLHPWRRIEAL</sequence>
<protein>
    <submittedName>
        <fullName evidence="1">Phosphoglycerate mutase family protein</fullName>
    </submittedName>
</protein>
<dbReference type="InterPro" id="IPR013078">
    <property type="entry name" value="His_Pase_superF_clade-1"/>
</dbReference>
<comment type="caution">
    <text evidence="1">The sequence shown here is derived from an EMBL/GenBank/DDBJ whole genome shotgun (WGS) entry which is preliminary data.</text>
</comment>
<evidence type="ECO:0000313" key="1">
    <source>
        <dbReference type="EMBL" id="MCT8328562.1"/>
    </source>
</evidence>
<organism evidence="1 2">
    <name type="scientific">Albidovulum sediminis</name>
    <dbReference type="NCBI Taxonomy" id="3066345"/>
    <lineage>
        <taxon>Bacteria</taxon>
        <taxon>Pseudomonadati</taxon>
        <taxon>Pseudomonadota</taxon>
        <taxon>Alphaproteobacteria</taxon>
        <taxon>Rhodobacterales</taxon>
        <taxon>Paracoccaceae</taxon>
        <taxon>Albidovulum</taxon>
    </lineage>
</organism>